<dbReference type="AlphaFoldDB" id="A0A8B4QD49"/>
<accession>A0A8B4QD49</accession>
<evidence type="ECO:0000313" key="2">
    <source>
        <dbReference type="EMBL" id="TDR34197.1"/>
    </source>
</evidence>
<gene>
    <name evidence="2" type="ORF">DFR61_14210</name>
    <name evidence="1" type="ORF">NCTC10597_02311</name>
</gene>
<reference evidence="2 4" key="2">
    <citation type="submission" date="2019-03" db="EMBL/GenBank/DDBJ databases">
        <title>Genomic Encyclopedia of Type Strains, Phase IV (KMG-IV): sequencing the most valuable type-strain genomes for metagenomic binning, comparative biology and taxonomic classification.</title>
        <authorList>
            <person name="Goeker M."/>
        </authorList>
    </citation>
    <scope>NUCLEOTIDE SEQUENCE [LARGE SCALE GENOMIC DNA]</scope>
    <source>
        <strain evidence="2 4">DSM 20580</strain>
    </source>
</reference>
<reference evidence="1 3" key="1">
    <citation type="submission" date="2018-06" db="EMBL/GenBank/DDBJ databases">
        <authorList>
            <consortium name="Pathogen Informatics"/>
            <person name="Doyle S."/>
        </authorList>
    </citation>
    <scope>NUCLEOTIDE SEQUENCE [LARGE SCALE GENOMIC DNA]</scope>
    <source>
        <strain evidence="1 3">NCTC10597</strain>
    </source>
</reference>
<dbReference type="Proteomes" id="UP000294641">
    <property type="component" value="Unassembled WGS sequence"/>
</dbReference>
<organism evidence="1 3">
    <name type="scientific">Kurthia zopfii</name>
    <dbReference type="NCBI Taxonomy" id="1650"/>
    <lineage>
        <taxon>Bacteria</taxon>
        <taxon>Bacillati</taxon>
        <taxon>Bacillota</taxon>
        <taxon>Bacilli</taxon>
        <taxon>Bacillales</taxon>
        <taxon>Caryophanaceae</taxon>
        <taxon>Kurthia</taxon>
    </lineage>
</organism>
<evidence type="ECO:0000313" key="1">
    <source>
        <dbReference type="EMBL" id="STX10564.1"/>
    </source>
</evidence>
<comment type="caution">
    <text evidence="1">The sequence shown here is derived from an EMBL/GenBank/DDBJ whole genome shotgun (WGS) entry which is preliminary data.</text>
</comment>
<dbReference type="EMBL" id="SNZG01000042">
    <property type="protein sequence ID" value="TDR34197.1"/>
    <property type="molecule type" value="Genomic_DNA"/>
</dbReference>
<sequence length="204" mass="24236">MEIKKKQLQKRSLLQDDVELFYDISQSILHSQSQLGKHQLFLLKKGSLELYEKRGKRNSSNKLLKSIYLNDRNIERINITLDDYGILNDKQLLMQLLKMFTFSKIKAIDEKKDSKLSDARKYSLKLQEQFNELQNINYALSDDVNHLYTNTSFMSLQLLMTRLENVNGNNEFGKDYRITRNIIQTISEPFFEYYNMLQLKRYPG</sequence>
<dbReference type="RefSeq" id="WP_109350660.1">
    <property type="nucleotide sequence ID" value="NZ_BJUE01000096.1"/>
</dbReference>
<protein>
    <submittedName>
        <fullName evidence="1">Uncharacterized protein</fullName>
    </submittedName>
</protein>
<name>A0A8B4QD49_9BACL</name>
<proteinExistence type="predicted"/>
<evidence type="ECO:0000313" key="4">
    <source>
        <dbReference type="Proteomes" id="UP000294641"/>
    </source>
</evidence>
<keyword evidence="4" id="KW-1185">Reference proteome</keyword>
<evidence type="ECO:0000313" key="3">
    <source>
        <dbReference type="Proteomes" id="UP000254330"/>
    </source>
</evidence>
<dbReference type="EMBL" id="UGNP01000001">
    <property type="protein sequence ID" value="STX10564.1"/>
    <property type="molecule type" value="Genomic_DNA"/>
</dbReference>
<dbReference type="Proteomes" id="UP000254330">
    <property type="component" value="Unassembled WGS sequence"/>
</dbReference>